<sequence>MSNIIKRSRNSYTIKQKKEVVAYAKEYGRNEAARNFTLDSSMVGRWVTASANWIDEVNQNSKSSGSGRKAFYLEAEKRLYEWIIEQRKKGLAVTYIIIRIKMMEILKDQDISVTLLLDFKASNRWIHGFMKRNQLALRRRTKVSQKLPEQTEELLSSQRLPSKEQVPPGIIVWFQENGWMNTSLMTKYVDYLESTRNNEYKAPTMMVYDSFRGHLEDSIKKKFSKNGYDLAVIPGVAYWMSTGGAGETAKGNLRRARIGDVCRWVKNSWENISAEIIVRSFECCGLLNNLDYNKENEELDVIDL</sequence>
<reference evidence="3 4" key="1">
    <citation type="submission" date="2021-06" db="EMBL/GenBank/DDBJ databases">
        <authorList>
            <person name="Kallberg Y."/>
            <person name="Tangrot J."/>
            <person name="Rosling A."/>
        </authorList>
    </citation>
    <scope>NUCLEOTIDE SEQUENCE [LARGE SCALE GENOMIC DNA]</scope>
    <source>
        <strain evidence="3 4">120-4 pot B 10/14</strain>
    </source>
</reference>
<dbReference type="SMART" id="SM00674">
    <property type="entry name" value="CENPB"/>
    <property type="match status" value="1"/>
</dbReference>
<dbReference type="Proteomes" id="UP000789901">
    <property type="component" value="Unassembled WGS sequence"/>
</dbReference>
<dbReference type="EMBL" id="CAJVQB010016063">
    <property type="protein sequence ID" value="CAG8778203.1"/>
    <property type="molecule type" value="Genomic_DNA"/>
</dbReference>
<organism evidence="3 4">
    <name type="scientific">Gigaspora margarita</name>
    <dbReference type="NCBI Taxonomy" id="4874"/>
    <lineage>
        <taxon>Eukaryota</taxon>
        <taxon>Fungi</taxon>
        <taxon>Fungi incertae sedis</taxon>
        <taxon>Mucoromycota</taxon>
        <taxon>Glomeromycotina</taxon>
        <taxon>Glomeromycetes</taxon>
        <taxon>Diversisporales</taxon>
        <taxon>Gigasporaceae</taxon>
        <taxon>Gigaspora</taxon>
    </lineage>
</organism>
<evidence type="ECO:0000313" key="4">
    <source>
        <dbReference type="Proteomes" id="UP000789901"/>
    </source>
</evidence>
<dbReference type="InterPro" id="IPR006600">
    <property type="entry name" value="HTH_CenpB_DNA-bd_dom"/>
</dbReference>
<dbReference type="InterPro" id="IPR009057">
    <property type="entry name" value="Homeodomain-like_sf"/>
</dbReference>
<evidence type="ECO:0000313" key="3">
    <source>
        <dbReference type="EMBL" id="CAG8778203.1"/>
    </source>
</evidence>
<comment type="caution">
    <text evidence="3">The sequence shown here is derived from an EMBL/GenBank/DDBJ whole genome shotgun (WGS) entry which is preliminary data.</text>
</comment>
<proteinExistence type="predicted"/>
<evidence type="ECO:0000259" key="2">
    <source>
        <dbReference type="PROSITE" id="PS51253"/>
    </source>
</evidence>
<feature type="non-terminal residue" evidence="3">
    <location>
        <position position="1"/>
    </location>
</feature>
<dbReference type="SUPFAM" id="SSF46689">
    <property type="entry name" value="Homeodomain-like"/>
    <property type="match status" value="1"/>
</dbReference>
<name>A0ABN7VJB8_GIGMA</name>
<accession>A0ABN7VJB8</accession>
<dbReference type="Pfam" id="PF03221">
    <property type="entry name" value="HTH_Tnp_Tc5"/>
    <property type="match status" value="1"/>
</dbReference>
<dbReference type="PROSITE" id="PS51253">
    <property type="entry name" value="HTH_CENPB"/>
    <property type="match status" value="1"/>
</dbReference>
<feature type="non-terminal residue" evidence="3">
    <location>
        <position position="304"/>
    </location>
</feature>
<protein>
    <submittedName>
        <fullName evidence="3">39294_t:CDS:1</fullName>
    </submittedName>
</protein>
<keyword evidence="1" id="KW-0238">DNA-binding</keyword>
<evidence type="ECO:0000256" key="1">
    <source>
        <dbReference type="ARBA" id="ARBA00023125"/>
    </source>
</evidence>
<gene>
    <name evidence="3" type="ORF">GMARGA_LOCUS19341</name>
</gene>
<feature type="domain" description="HTH CENPB-type" evidence="2">
    <location>
        <begin position="63"/>
        <end position="139"/>
    </location>
</feature>
<dbReference type="Gene3D" id="1.10.10.60">
    <property type="entry name" value="Homeodomain-like"/>
    <property type="match status" value="1"/>
</dbReference>
<keyword evidence="4" id="KW-1185">Reference proteome</keyword>